<keyword evidence="10" id="KW-1185">Reference proteome</keyword>
<keyword evidence="2" id="KW-0812">Transmembrane</keyword>
<feature type="domain" description="Bacterial surface antigen (D15)" evidence="8">
    <location>
        <begin position="468"/>
        <end position="765"/>
    </location>
</feature>
<dbReference type="Proteomes" id="UP001597374">
    <property type="component" value="Unassembled WGS sequence"/>
</dbReference>
<comment type="subcellular location">
    <subcellularLocation>
        <location evidence="1">Membrane</location>
    </subcellularLocation>
</comment>
<proteinExistence type="predicted"/>
<evidence type="ECO:0000256" key="1">
    <source>
        <dbReference type="ARBA" id="ARBA00004370"/>
    </source>
</evidence>
<organism evidence="9 10">
    <name type="scientific">Pontibacter ruber</name>
    <dbReference type="NCBI Taxonomy" id="1343895"/>
    <lineage>
        <taxon>Bacteria</taxon>
        <taxon>Pseudomonadati</taxon>
        <taxon>Bacteroidota</taxon>
        <taxon>Cytophagia</taxon>
        <taxon>Cytophagales</taxon>
        <taxon>Hymenobacteraceae</taxon>
        <taxon>Pontibacter</taxon>
    </lineage>
</organism>
<feature type="region of interest" description="Disordered" evidence="6">
    <location>
        <begin position="402"/>
        <end position="425"/>
    </location>
</feature>
<evidence type="ECO:0000256" key="7">
    <source>
        <dbReference type="SAM" id="SignalP"/>
    </source>
</evidence>
<dbReference type="RefSeq" id="WP_250431047.1">
    <property type="nucleotide sequence ID" value="NZ_JALPRR010000003.1"/>
</dbReference>
<dbReference type="InterPro" id="IPR039910">
    <property type="entry name" value="D15-like"/>
</dbReference>
<evidence type="ECO:0000256" key="2">
    <source>
        <dbReference type="ARBA" id="ARBA00022692"/>
    </source>
</evidence>
<protein>
    <submittedName>
        <fullName evidence="9">BamA/TamA family outer membrane protein</fullName>
    </submittedName>
</protein>
<evidence type="ECO:0000256" key="4">
    <source>
        <dbReference type="ARBA" id="ARBA00023136"/>
    </source>
</evidence>
<gene>
    <name evidence="9" type="ORF">ACFSKP_16420</name>
</gene>
<evidence type="ECO:0000256" key="5">
    <source>
        <dbReference type="ARBA" id="ARBA00023237"/>
    </source>
</evidence>
<accession>A0ABW5D0M1</accession>
<dbReference type="PROSITE" id="PS51257">
    <property type="entry name" value="PROKAR_LIPOPROTEIN"/>
    <property type="match status" value="1"/>
</dbReference>
<feature type="compositionally biased region" description="Low complexity" evidence="6">
    <location>
        <begin position="409"/>
        <end position="425"/>
    </location>
</feature>
<comment type="caution">
    <text evidence="9">The sequence shown here is derived from an EMBL/GenBank/DDBJ whole genome shotgun (WGS) entry which is preliminary data.</text>
</comment>
<evidence type="ECO:0000256" key="3">
    <source>
        <dbReference type="ARBA" id="ARBA00022729"/>
    </source>
</evidence>
<keyword evidence="5" id="KW-0998">Cell outer membrane</keyword>
<dbReference type="InterPro" id="IPR000184">
    <property type="entry name" value="Bac_surfAg_D15"/>
</dbReference>
<sequence>MIHSILRKPLLSSLLMLALLLMVQGCSSTKSVPEGDALFTGFKVEVKGENDKKQRASITTELSNTVRPKPNASILGLRPKLWIYNAVEPTKKEKGLKHFIKNKLGEAPVLISQVDTNSISGVMGTRLHNRGYFDNEVVSATTVKKKKATINWTATVEGPYRLRNIKFPENDSLAVHAAIRATKSESLLKPGDLYNLQNMVLERERIDKQLKNEGYFYFGPDLLIFSVDTMVGNRQADVLLRVKKDAPAQALKPYTLEDIYIFANYSLADSLYNSDTIRYEQYYYIPNENYVKARHLLRGVFLQQDSLYSRQNHLLTTSRLMEMGAYKYANIKYVPDTASQGKLDAFIYLTPNLKKSLRVEAQMVSKSNNFAGPGVTASFRNRNAFKGSELLSLNVTGSFESQVGGTGTSGTTDTGGDTKSTTGQTSYELTTEASVILPRIIAPFKVKNLRSEFAPNTRITAGYSFLNRVQYFQSNSYNASYGYNWRPKRTLTHEITPINLQFVRTAKVTDQFQEQLNKSTYLRRSFENQFIIGSIYQFTFSNLTLPDLPHQFYNRFNIDVSGNAVNAIQSLMGTTKPTDEEPRTLIGQPYSQYSRLENDFRYYYNFTEKTQLATRLILGAGLPYGNSSTLPYVKQFFIGGPNSIRAFRARSIGPGTYDTLIDSLSYYDQVGDIKLEANVEYRFPITGFFRGAFFIDAGNIWLIKDYIGDDGKVEKPGGKFNAGNVLGELAIGTGFGLRVDVEFFVIRFDFGIPVRNPALPKGSQFVLGDFKPTFGDDGMILNIAIGYPF</sequence>
<dbReference type="Gene3D" id="2.40.160.50">
    <property type="entry name" value="membrane protein fhac: a member of the omp85/tpsb transporter family"/>
    <property type="match status" value="1"/>
</dbReference>
<dbReference type="PANTHER" id="PTHR12815">
    <property type="entry name" value="SORTING AND ASSEMBLY MACHINERY SAMM50 PROTEIN FAMILY MEMBER"/>
    <property type="match status" value="1"/>
</dbReference>
<evidence type="ECO:0000259" key="8">
    <source>
        <dbReference type="Pfam" id="PF01103"/>
    </source>
</evidence>
<dbReference type="Pfam" id="PF01103">
    <property type="entry name" value="Omp85"/>
    <property type="match status" value="1"/>
</dbReference>
<keyword evidence="4" id="KW-0472">Membrane</keyword>
<evidence type="ECO:0000256" key="6">
    <source>
        <dbReference type="SAM" id="MobiDB-lite"/>
    </source>
</evidence>
<keyword evidence="3 7" id="KW-0732">Signal</keyword>
<dbReference type="EMBL" id="JBHUIM010000002">
    <property type="protein sequence ID" value="MFD2247853.1"/>
    <property type="molecule type" value="Genomic_DNA"/>
</dbReference>
<feature type="signal peptide" evidence="7">
    <location>
        <begin position="1"/>
        <end position="27"/>
    </location>
</feature>
<dbReference type="PANTHER" id="PTHR12815:SF47">
    <property type="entry name" value="TRANSLOCATION AND ASSEMBLY MODULE SUBUNIT TAMA"/>
    <property type="match status" value="1"/>
</dbReference>
<feature type="chain" id="PRO_5047187620" evidence="7">
    <location>
        <begin position="28"/>
        <end position="789"/>
    </location>
</feature>
<evidence type="ECO:0000313" key="9">
    <source>
        <dbReference type="EMBL" id="MFD2247853.1"/>
    </source>
</evidence>
<name>A0ABW5D0M1_9BACT</name>
<evidence type="ECO:0000313" key="10">
    <source>
        <dbReference type="Proteomes" id="UP001597374"/>
    </source>
</evidence>
<reference evidence="10" key="1">
    <citation type="journal article" date="2019" name="Int. J. Syst. Evol. Microbiol.">
        <title>The Global Catalogue of Microorganisms (GCM) 10K type strain sequencing project: providing services to taxonomists for standard genome sequencing and annotation.</title>
        <authorList>
            <consortium name="The Broad Institute Genomics Platform"/>
            <consortium name="The Broad Institute Genome Sequencing Center for Infectious Disease"/>
            <person name="Wu L."/>
            <person name="Ma J."/>
        </authorList>
    </citation>
    <scope>NUCLEOTIDE SEQUENCE [LARGE SCALE GENOMIC DNA]</scope>
    <source>
        <strain evidence="10">CGMCC 4.1782</strain>
    </source>
</reference>